<dbReference type="Ensembl" id="ENSSFAT00005022498.1">
    <property type="protein sequence ID" value="ENSSFAP00005021579.1"/>
    <property type="gene ID" value="ENSSFAG00005011274.1"/>
</dbReference>
<name>A0A672H337_SALFA</name>
<accession>A0A672H337</accession>
<evidence type="ECO:0000259" key="1">
    <source>
        <dbReference type="SMART" id="SM01394"/>
    </source>
</evidence>
<feature type="domain" description="S100/CaBP-9k-type calcium binding subdomain" evidence="1">
    <location>
        <begin position="4"/>
        <end position="46"/>
    </location>
</feature>
<protein>
    <recommendedName>
        <fullName evidence="1">S100/CaBP-9k-type calcium binding subdomain domain-containing protein</fullName>
    </recommendedName>
</protein>
<reference evidence="2" key="1">
    <citation type="submission" date="2019-06" db="EMBL/GenBank/DDBJ databases">
        <authorList>
            <consortium name="Wellcome Sanger Institute Data Sharing"/>
        </authorList>
    </citation>
    <scope>NUCLEOTIDE SEQUENCE [LARGE SCALE GENOMIC DNA]</scope>
</reference>
<reference evidence="2" key="3">
    <citation type="submission" date="2025-09" db="UniProtKB">
        <authorList>
            <consortium name="Ensembl"/>
        </authorList>
    </citation>
    <scope>IDENTIFICATION</scope>
</reference>
<organism evidence="2 3">
    <name type="scientific">Salarias fasciatus</name>
    <name type="common">Jewelled blenny</name>
    <name type="synonym">Blennius fasciatus</name>
    <dbReference type="NCBI Taxonomy" id="181472"/>
    <lineage>
        <taxon>Eukaryota</taxon>
        <taxon>Metazoa</taxon>
        <taxon>Chordata</taxon>
        <taxon>Craniata</taxon>
        <taxon>Vertebrata</taxon>
        <taxon>Euteleostomi</taxon>
        <taxon>Actinopterygii</taxon>
        <taxon>Neopterygii</taxon>
        <taxon>Teleostei</taxon>
        <taxon>Neoteleostei</taxon>
        <taxon>Acanthomorphata</taxon>
        <taxon>Ovalentaria</taxon>
        <taxon>Blenniimorphae</taxon>
        <taxon>Blenniiformes</taxon>
        <taxon>Blennioidei</taxon>
        <taxon>Blenniidae</taxon>
        <taxon>Salariinae</taxon>
        <taxon>Salarias</taxon>
    </lineage>
</organism>
<dbReference type="AlphaFoldDB" id="A0A672H337"/>
<evidence type="ECO:0000313" key="3">
    <source>
        <dbReference type="Proteomes" id="UP000472267"/>
    </source>
</evidence>
<dbReference type="InterPro" id="IPR011992">
    <property type="entry name" value="EF-hand-dom_pair"/>
</dbReference>
<evidence type="ECO:0000313" key="2">
    <source>
        <dbReference type="Ensembl" id="ENSSFAP00005021579.1"/>
    </source>
</evidence>
<dbReference type="Pfam" id="PF01023">
    <property type="entry name" value="S_100"/>
    <property type="match status" value="1"/>
</dbReference>
<dbReference type="Gene3D" id="1.10.238.10">
    <property type="entry name" value="EF-hand"/>
    <property type="match status" value="1"/>
</dbReference>
<dbReference type="SMART" id="SM01394">
    <property type="entry name" value="S_100"/>
    <property type="match status" value="1"/>
</dbReference>
<dbReference type="Proteomes" id="UP000472267">
    <property type="component" value="Chromosome 3"/>
</dbReference>
<dbReference type="SUPFAM" id="SSF47473">
    <property type="entry name" value="EF-hand"/>
    <property type="match status" value="1"/>
</dbReference>
<reference evidence="2" key="2">
    <citation type="submission" date="2025-08" db="UniProtKB">
        <authorList>
            <consortium name="Ensembl"/>
        </authorList>
    </citation>
    <scope>IDENTIFICATION</scope>
</reference>
<dbReference type="InParanoid" id="A0A672H337"/>
<dbReference type="InterPro" id="IPR013787">
    <property type="entry name" value="S100_Ca-bd_sub"/>
</dbReference>
<proteinExistence type="predicted"/>
<keyword evidence="3" id="KW-1185">Reference proteome</keyword>
<sequence length="79" mass="9105">MTKLQQIMEDLFAVFREYAKRDGEDETLTKPEAKDLLKNQLPGLIEFNTVDLTLKSVDFNSVIIQKHKKNVSINSVGFY</sequence>